<dbReference type="EMBL" id="VCAZ01000314">
    <property type="protein sequence ID" value="TTY38107.1"/>
    <property type="molecule type" value="Genomic_DNA"/>
</dbReference>
<organism evidence="11 12">
    <name type="scientific">Bagarius yarrelli</name>
    <name type="common">Goonch</name>
    <name type="synonym">Bagrus yarrelli</name>
    <dbReference type="NCBI Taxonomy" id="175774"/>
    <lineage>
        <taxon>Eukaryota</taxon>
        <taxon>Metazoa</taxon>
        <taxon>Chordata</taxon>
        <taxon>Craniata</taxon>
        <taxon>Vertebrata</taxon>
        <taxon>Euteleostomi</taxon>
        <taxon>Actinopterygii</taxon>
        <taxon>Neopterygii</taxon>
        <taxon>Teleostei</taxon>
        <taxon>Ostariophysi</taxon>
        <taxon>Siluriformes</taxon>
        <taxon>Sisoridae</taxon>
        <taxon>Sisorinae</taxon>
        <taxon>Bagarius</taxon>
    </lineage>
</organism>
<dbReference type="GO" id="GO:0016342">
    <property type="term" value="C:catenin complex"/>
    <property type="evidence" value="ECO:0007669"/>
    <property type="project" value="TreeGrafter"/>
</dbReference>
<dbReference type="GO" id="GO:0034332">
    <property type="term" value="P:adherens junction organization"/>
    <property type="evidence" value="ECO:0007669"/>
    <property type="project" value="UniProtKB-ARBA"/>
</dbReference>
<dbReference type="PROSITE" id="PS00232">
    <property type="entry name" value="CADHERIN_1"/>
    <property type="match status" value="1"/>
</dbReference>
<dbReference type="AlphaFoldDB" id="A0A556VVN9"/>
<dbReference type="Proteomes" id="UP000319801">
    <property type="component" value="Unassembled WGS sequence"/>
</dbReference>
<dbReference type="FunFam" id="2.60.40.60:FF:000022">
    <property type="entry name" value="Cadherin 2"/>
    <property type="match status" value="3"/>
</dbReference>
<dbReference type="GO" id="GO:0001764">
    <property type="term" value="P:neuron migration"/>
    <property type="evidence" value="ECO:0007669"/>
    <property type="project" value="UniProtKB-ARBA"/>
</dbReference>
<dbReference type="GO" id="GO:0005912">
    <property type="term" value="C:adherens junction"/>
    <property type="evidence" value="ECO:0007669"/>
    <property type="project" value="TreeGrafter"/>
</dbReference>
<keyword evidence="7" id="KW-0472">Membrane</keyword>
<dbReference type="GO" id="GO:0005737">
    <property type="term" value="C:cytoplasm"/>
    <property type="evidence" value="ECO:0007669"/>
    <property type="project" value="TreeGrafter"/>
</dbReference>
<proteinExistence type="predicted"/>
<dbReference type="GO" id="GO:0007156">
    <property type="term" value="P:homophilic cell adhesion via plasma membrane adhesion molecules"/>
    <property type="evidence" value="ECO:0007669"/>
    <property type="project" value="InterPro"/>
</dbReference>
<dbReference type="GO" id="GO:0042074">
    <property type="term" value="P:cell migration involved in gastrulation"/>
    <property type="evidence" value="ECO:0007669"/>
    <property type="project" value="UniProtKB-ARBA"/>
</dbReference>
<dbReference type="Pfam" id="PF00028">
    <property type="entry name" value="Cadherin"/>
    <property type="match status" value="6"/>
</dbReference>
<sequence length="723" mass="80717">MTAVKKHIDFMPTDTQYHVDPYGLVTLQRQISFHDGLKMFSVHAWDSSGKKHTAVVRVKQQDQASLYIRQQKDVDEIMSAQVHFIRSYLISDGQSVEFIALQIRSSHFKETKTVYSITGEGADQPPVGLFTIDKNTGWLYVSMPLDRETREKYELFAHAHSAFDAIKEPAIAITVEVLNQNDNIPVFTQNLFIGNVPEMSKIVQATDADGPDNSFGDIRYSIISQNPPTVPSMFPNNPVSGAIQVNADGLDREKYPEYTLQIGAADMQGEGRQVIAKAIITITESKSKSLEKLPWLIPPIRISENDQGPFPKEIAQIKSSHAKITKVMYIIGGSEAGLPPEALFFININTGQLFVSRPLDRKTKKEYALQVHLCGENINDEFVEFIIHVADQNDNKPVFTQNPFIGSVSGASKIRFSLMTISATDADDLNTENADIRYSIISQIPPELTPNMFVINPVNGVIRVNDERLDFLKYSKYVLKIQAADMQGNALSSIGDAVIHVIDYKSITLTSPGMWEISPICFPENDRGPYPKKLTKIRTSHATQAKIMFHITGEGAEQPPVGLFTVDKDEGWLSVTQPLDREKKHQYVFQAQTVVDGIKEQPTEITICVIDQNDNKPVFIQDPFLGSVPEKSKIGFGSMTISASDADDPKTENAIIRYSIISQDPALPQQDMFEINPISEVIQVKTDRLDKEKYSEYTLEIQAADMHGYGLQSRGKAIITVTV</sequence>
<keyword evidence="2" id="KW-1003">Cell membrane</keyword>
<evidence type="ECO:0000256" key="9">
    <source>
        <dbReference type="PROSITE-ProRule" id="PRU00043"/>
    </source>
</evidence>
<comment type="caution">
    <text evidence="11">The sequence shown here is derived from an EMBL/GenBank/DDBJ whole genome shotgun (WGS) entry which is preliminary data.</text>
</comment>
<evidence type="ECO:0000256" key="4">
    <source>
        <dbReference type="ARBA" id="ARBA00022737"/>
    </source>
</evidence>
<dbReference type="OrthoDB" id="6079678at2759"/>
<keyword evidence="8" id="KW-0325">Glycoprotein</keyword>
<evidence type="ECO:0000256" key="7">
    <source>
        <dbReference type="ARBA" id="ARBA00023136"/>
    </source>
</evidence>
<keyword evidence="6" id="KW-0130">Cell adhesion</keyword>
<accession>A0A556VVN9</accession>
<reference evidence="11 12" key="1">
    <citation type="journal article" date="2019" name="Genome Biol. Evol.">
        <title>Whole-Genome Sequencing of the Giant Devil Catfish, Bagarius yarrelli.</title>
        <authorList>
            <person name="Jiang W."/>
            <person name="Lv Y."/>
            <person name="Cheng L."/>
            <person name="Yang K."/>
            <person name="Chao B."/>
            <person name="Wang X."/>
            <person name="Li Y."/>
            <person name="Pan X."/>
            <person name="You X."/>
            <person name="Zhang Y."/>
            <person name="Yang J."/>
            <person name="Li J."/>
            <person name="Zhang X."/>
            <person name="Liu S."/>
            <person name="Sun C."/>
            <person name="Yang J."/>
            <person name="Shi Q."/>
        </authorList>
    </citation>
    <scope>NUCLEOTIDE SEQUENCE [LARGE SCALE GENOMIC DNA]</scope>
    <source>
        <strain evidence="11">JWS20170419001</strain>
        <tissue evidence="11">Muscle</tissue>
    </source>
</reference>
<dbReference type="InterPro" id="IPR039808">
    <property type="entry name" value="Cadherin"/>
</dbReference>
<name>A0A556VVN9_BAGYA</name>
<dbReference type="GO" id="GO:0001841">
    <property type="term" value="P:neural tube formation"/>
    <property type="evidence" value="ECO:0007669"/>
    <property type="project" value="UniProtKB-ARBA"/>
</dbReference>
<feature type="domain" description="Cadherin" evidence="10">
    <location>
        <begin position="115"/>
        <end position="187"/>
    </location>
</feature>
<dbReference type="InterPro" id="IPR020894">
    <property type="entry name" value="Cadherin_CS"/>
</dbReference>
<dbReference type="GO" id="GO:0016339">
    <property type="term" value="P:calcium-dependent cell-cell adhesion via plasma membrane cell adhesion molecules"/>
    <property type="evidence" value="ECO:0007669"/>
    <property type="project" value="TreeGrafter"/>
</dbReference>
<dbReference type="InterPro" id="IPR002126">
    <property type="entry name" value="Cadherin-like_dom"/>
</dbReference>
<evidence type="ECO:0000256" key="2">
    <source>
        <dbReference type="ARBA" id="ARBA00022475"/>
    </source>
</evidence>
<dbReference type="GO" id="GO:0007498">
    <property type="term" value="P:mesoderm development"/>
    <property type="evidence" value="ECO:0007669"/>
    <property type="project" value="UniProtKB-ARBA"/>
</dbReference>
<dbReference type="GO" id="GO:0000902">
    <property type="term" value="P:cell morphogenesis"/>
    <property type="evidence" value="ECO:0007669"/>
    <property type="project" value="TreeGrafter"/>
</dbReference>
<dbReference type="Gene3D" id="2.60.40.60">
    <property type="entry name" value="Cadherins"/>
    <property type="match status" value="7"/>
</dbReference>
<dbReference type="InterPro" id="IPR015919">
    <property type="entry name" value="Cadherin-like_sf"/>
</dbReference>
<dbReference type="SUPFAM" id="SSF49313">
    <property type="entry name" value="Cadherin-like"/>
    <property type="match status" value="7"/>
</dbReference>
<feature type="domain" description="Cadherin" evidence="10">
    <location>
        <begin position="203"/>
        <end position="296"/>
    </location>
</feature>
<keyword evidence="12" id="KW-1185">Reference proteome</keyword>
<feature type="domain" description="Cadherin" evidence="10">
    <location>
        <begin position="620"/>
        <end position="721"/>
    </location>
</feature>
<feature type="domain" description="Cadherin" evidence="10">
    <location>
        <begin position="400"/>
        <end position="514"/>
    </location>
</feature>
<dbReference type="PANTHER" id="PTHR24027">
    <property type="entry name" value="CADHERIN-23"/>
    <property type="match status" value="1"/>
</dbReference>
<dbReference type="PANTHER" id="PTHR24027:SF319">
    <property type="entry name" value="CADHERIN-1"/>
    <property type="match status" value="1"/>
</dbReference>
<keyword evidence="4" id="KW-0677">Repeat</keyword>
<evidence type="ECO:0000256" key="5">
    <source>
        <dbReference type="ARBA" id="ARBA00022837"/>
    </source>
</evidence>
<protein>
    <submittedName>
        <fullName evidence="11">Cadherin-1</fullName>
    </submittedName>
</protein>
<gene>
    <name evidence="11" type="ORF">Baya_16535</name>
</gene>
<dbReference type="PROSITE" id="PS50268">
    <property type="entry name" value="CADHERIN_2"/>
    <property type="match status" value="6"/>
</dbReference>
<dbReference type="FunFam" id="2.60.40.60:FF:000011">
    <property type="entry name" value="Cadherin 1"/>
    <property type="match status" value="3"/>
</dbReference>
<evidence type="ECO:0000259" key="10">
    <source>
        <dbReference type="PROSITE" id="PS50268"/>
    </source>
</evidence>
<dbReference type="GO" id="GO:0008013">
    <property type="term" value="F:beta-catenin binding"/>
    <property type="evidence" value="ECO:0007669"/>
    <property type="project" value="TreeGrafter"/>
</dbReference>
<dbReference type="GO" id="GO:0045296">
    <property type="term" value="F:cadherin binding"/>
    <property type="evidence" value="ECO:0007669"/>
    <property type="project" value="TreeGrafter"/>
</dbReference>
<dbReference type="SMART" id="SM00112">
    <property type="entry name" value="CA"/>
    <property type="match status" value="6"/>
</dbReference>
<dbReference type="GO" id="GO:0005509">
    <property type="term" value="F:calcium ion binding"/>
    <property type="evidence" value="ECO:0007669"/>
    <property type="project" value="UniProtKB-UniRule"/>
</dbReference>
<evidence type="ECO:0000256" key="6">
    <source>
        <dbReference type="ARBA" id="ARBA00022889"/>
    </source>
</evidence>
<evidence type="ECO:0000313" key="11">
    <source>
        <dbReference type="EMBL" id="TTY38107.1"/>
    </source>
</evidence>
<feature type="domain" description="Cadherin" evidence="10">
    <location>
        <begin position="300"/>
        <end position="399"/>
    </location>
</feature>
<evidence type="ECO:0000313" key="12">
    <source>
        <dbReference type="Proteomes" id="UP000319801"/>
    </source>
</evidence>
<dbReference type="GO" id="GO:0044331">
    <property type="term" value="P:cell-cell adhesion mediated by cadherin"/>
    <property type="evidence" value="ECO:0007669"/>
    <property type="project" value="TreeGrafter"/>
</dbReference>
<feature type="domain" description="Cadherin" evidence="10">
    <location>
        <begin position="524"/>
        <end position="619"/>
    </location>
</feature>
<evidence type="ECO:0000256" key="1">
    <source>
        <dbReference type="ARBA" id="ARBA00004236"/>
    </source>
</evidence>
<evidence type="ECO:0000256" key="3">
    <source>
        <dbReference type="ARBA" id="ARBA00022723"/>
    </source>
</evidence>
<evidence type="ECO:0000256" key="8">
    <source>
        <dbReference type="ARBA" id="ARBA00023180"/>
    </source>
</evidence>
<comment type="subcellular location">
    <subcellularLocation>
        <location evidence="1">Cell membrane</location>
    </subcellularLocation>
</comment>
<dbReference type="GO" id="GO:0007043">
    <property type="term" value="P:cell-cell junction assembly"/>
    <property type="evidence" value="ECO:0007669"/>
    <property type="project" value="TreeGrafter"/>
</dbReference>
<keyword evidence="5 9" id="KW-0106">Calcium</keyword>
<keyword evidence="3" id="KW-0479">Metal-binding</keyword>
<dbReference type="GO" id="GO:0030010">
    <property type="term" value="P:establishment of cell polarity"/>
    <property type="evidence" value="ECO:0007669"/>
    <property type="project" value="UniProtKB-ARBA"/>
</dbReference>
<dbReference type="CDD" id="cd11304">
    <property type="entry name" value="Cadherin_repeat"/>
    <property type="match status" value="3"/>
</dbReference>
<dbReference type="PRINTS" id="PR00205">
    <property type="entry name" value="CADHERIN"/>
</dbReference>
<dbReference type="GO" id="GO:0007398">
    <property type="term" value="P:ectoderm development"/>
    <property type="evidence" value="ECO:0007669"/>
    <property type="project" value="UniProtKB-ARBA"/>
</dbReference>